<dbReference type="InterPro" id="IPR005627">
    <property type="entry name" value="CutC-like"/>
</dbReference>
<evidence type="ECO:0000313" key="4">
    <source>
        <dbReference type="Proteomes" id="UP001628220"/>
    </source>
</evidence>
<evidence type="ECO:0000313" key="3">
    <source>
        <dbReference type="EMBL" id="GAB1251025.1"/>
    </source>
</evidence>
<dbReference type="PANTHER" id="PTHR12598">
    <property type="entry name" value="COPPER HOMEOSTASIS PROTEIN CUTC"/>
    <property type="match status" value="1"/>
</dbReference>
<dbReference type="InterPro" id="IPR036822">
    <property type="entry name" value="CutC-like_dom_sf"/>
</dbReference>
<dbReference type="EMBL" id="BAAFSF010000001">
    <property type="protein sequence ID" value="GAB1251025.1"/>
    <property type="molecule type" value="Genomic_DNA"/>
</dbReference>
<dbReference type="RefSeq" id="WP_411914841.1">
    <property type="nucleotide sequence ID" value="NZ_BAAFSF010000001.1"/>
</dbReference>
<gene>
    <name evidence="3" type="ORF">Tsumi_01290</name>
</gene>
<dbReference type="SUPFAM" id="SSF110395">
    <property type="entry name" value="CutC-like"/>
    <property type="match status" value="1"/>
</dbReference>
<dbReference type="PANTHER" id="PTHR12598:SF0">
    <property type="entry name" value="COPPER HOMEOSTASIS PROTEIN CUTC HOMOLOG"/>
    <property type="match status" value="1"/>
</dbReference>
<evidence type="ECO:0000256" key="2">
    <source>
        <dbReference type="ARBA" id="ARBA00019014"/>
    </source>
</evidence>
<proteinExistence type="inferred from homology"/>
<protein>
    <recommendedName>
        <fullName evidence="2">Copper homeostasis protein cutC homolog</fullName>
    </recommendedName>
</protein>
<sequence>MGSLEVCVSSVEEAELAIKCGADSVELCMAPEIGGLTFRALYEEEIQRLGALGEHVRLLIRLRPGSFCYTKEEVDIMCRQIETIRTLLPRAGFTIGALSPSGTLDRLALESLCKAAKDAELTFHRGIDVLPEPWQYVPQIREMGFKRLLTSGGASSAVEGTEVLSLMQQASGDTLTIVAAGGVRAEHIPFIRTKGGLQAFHGGFRGARDRAESSSARRAPDGSYLDAWWTESYLDTNLLTEALMAVKAV</sequence>
<accession>A0ABQ0DZZ1</accession>
<dbReference type="Gene3D" id="3.20.20.380">
    <property type="entry name" value="Copper homeostasis (CutC) domain"/>
    <property type="match status" value="1"/>
</dbReference>
<reference evidence="3 4" key="1">
    <citation type="journal article" date="2025" name="Int. J. Syst. Evol. Microbiol.">
        <title>Desulfovibrio falkowii sp. nov., Porphyromonas miyakawae sp. nov., Mediterraneibacter flintii sp. nov. and Owariibacterium komagatae gen. nov., sp. nov., isolated from human faeces.</title>
        <authorList>
            <person name="Hamaguchi T."/>
            <person name="Ohara M."/>
            <person name="Hisatomi A."/>
            <person name="Sekiguchi K."/>
            <person name="Takeda J.I."/>
            <person name="Ueyama J."/>
            <person name="Ito M."/>
            <person name="Nishiwaki H."/>
            <person name="Ogi T."/>
            <person name="Hirayama M."/>
            <person name="Ohkuma M."/>
            <person name="Sakamoto M."/>
            <person name="Ohno K."/>
        </authorList>
    </citation>
    <scope>NUCLEOTIDE SEQUENCE [LARGE SCALE GENOMIC DNA]</scope>
    <source>
        <strain evidence="3 4">13CB11C</strain>
    </source>
</reference>
<name>A0ABQ0DZZ1_9PORP</name>
<keyword evidence="4" id="KW-1185">Reference proteome</keyword>
<comment type="caution">
    <text evidence="3">The sequence shown here is derived from an EMBL/GenBank/DDBJ whole genome shotgun (WGS) entry which is preliminary data.</text>
</comment>
<dbReference type="Proteomes" id="UP001628220">
    <property type="component" value="Unassembled WGS sequence"/>
</dbReference>
<dbReference type="Pfam" id="PF03932">
    <property type="entry name" value="CutC"/>
    <property type="match status" value="1"/>
</dbReference>
<evidence type="ECO:0000256" key="1">
    <source>
        <dbReference type="ARBA" id="ARBA00007768"/>
    </source>
</evidence>
<comment type="similarity">
    <text evidence="1">Belongs to the CutC family.</text>
</comment>
<organism evidence="3 4">
    <name type="scientific">Porphyromonas miyakawae</name>
    <dbReference type="NCBI Taxonomy" id="3137470"/>
    <lineage>
        <taxon>Bacteria</taxon>
        <taxon>Pseudomonadati</taxon>
        <taxon>Bacteroidota</taxon>
        <taxon>Bacteroidia</taxon>
        <taxon>Bacteroidales</taxon>
        <taxon>Porphyromonadaceae</taxon>
        <taxon>Porphyromonas</taxon>
    </lineage>
</organism>